<dbReference type="NCBIfam" id="TIGR00229">
    <property type="entry name" value="sensory_box"/>
    <property type="match status" value="1"/>
</dbReference>
<dbReference type="Pfam" id="PF00196">
    <property type="entry name" value="GerE"/>
    <property type="match status" value="1"/>
</dbReference>
<dbReference type="EMBL" id="BMMS01000017">
    <property type="protein sequence ID" value="GGO91916.1"/>
    <property type="molecule type" value="Genomic_DNA"/>
</dbReference>
<dbReference type="AlphaFoldDB" id="A0A917ZTH5"/>
<dbReference type="Gene3D" id="3.30.450.20">
    <property type="entry name" value="PAS domain"/>
    <property type="match status" value="1"/>
</dbReference>
<evidence type="ECO:0000313" key="6">
    <source>
        <dbReference type="EMBL" id="GGO91916.1"/>
    </source>
</evidence>
<protein>
    <submittedName>
        <fullName evidence="6">Uncharacterized protein</fullName>
    </submittedName>
</protein>
<reference evidence="6" key="1">
    <citation type="journal article" date="2014" name="Int. J. Syst. Evol. Microbiol.">
        <title>Complete genome sequence of Corynebacterium casei LMG S-19264T (=DSM 44701T), isolated from a smear-ripened cheese.</title>
        <authorList>
            <consortium name="US DOE Joint Genome Institute (JGI-PGF)"/>
            <person name="Walter F."/>
            <person name="Albersmeier A."/>
            <person name="Kalinowski J."/>
            <person name="Ruckert C."/>
        </authorList>
    </citation>
    <scope>NUCLEOTIDE SEQUENCE</scope>
    <source>
        <strain evidence="6">CGMCC 4.7201</strain>
    </source>
</reference>
<dbReference type="GO" id="GO:0006355">
    <property type="term" value="P:regulation of DNA-templated transcription"/>
    <property type="evidence" value="ECO:0007669"/>
    <property type="project" value="InterPro"/>
</dbReference>
<name>A0A917ZTH5_9ACTN</name>
<dbReference type="GO" id="GO:0003677">
    <property type="term" value="F:DNA binding"/>
    <property type="evidence" value="ECO:0007669"/>
    <property type="project" value="UniProtKB-KW"/>
</dbReference>
<feature type="domain" description="PAS" evidence="5">
    <location>
        <begin position="17"/>
        <end position="64"/>
    </location>
</feature>
<proteinExistence type="predicted"/>
<evidence type="ECO:0000256" key="2">
    <source>
        <dbReference type="ARBA" id="ARBA00023125"/>
    </source>
</evidence>
<dbReference type="Proteomes" id="UP000641932">
    <property type="component" value="Unassembled WGS sequence"/>
</dbReference>
<reference evidence="6" key="2">
    <citation type="submission" date="2020-09" db="EMBL/GenBank/DDBJ databases">
        <authorList>
            <person name="Sun Q."/>
            <person name="Zhou Y."/>
        </authorList>
    </citation>
    <scope>NUCLEOTIDE SEQUENCE</scope>
    <source>
        <strain evidence="6">CGMCC 4.7201</strain>
    </source>
</reference>
<dbReference type="PANTHER" id="PTHR44688">
    <property type="entry name" value="DNA-BINDING TRANSCRIPTIONAL ACTIVATOR DEVR_DOSR"/>
    <property type="match status" value="1"/>
</dbReference>
<dbReference type="Gene3D" id="1.10.10.10">
    <property type="entry name" value="Winged helix-like DNA-binding domain superfamily/Winged helix DNA-binding domain"/>
    <property type="match status" value="1"/>
</dbReference>
<dbReference type="InterPro" id="IPR036388">
    <property type="entry name" value="WH-like_DNA-bd_sf"/>
</dbReference>
<dbReference type="CDD" id="cd00130">
    <property type="entry name" value="PAS"/>
    <property type="match status" value="1"/>
</dbReference>
<dbReference type="InterPro" id="IPR013767">
    <property type="entry name" value="PAS_fold"/>
</dbReference>
<dbReference type="PROSITE" id="PS50112">
    <property type="entry name" value="PAS"/>
    <property type="match status" value="1"/>
</dbReference>
<dbReference type="SMART" id="SM00421">
    <property type="entry name" value="HTH_LUXR"/>
    <property type="match status" value="1"/>
</dbReference>
<organism evidence="6 7">
    <name type="scientific">Wenjunlia tyrosinilytica</name>
    <dbReference type="NCBI Taxonomy" id="1544741"/>
    <lineage>
        <taxon>Bacteria</taxon>
        <taxon>Bacillati</taxon>
        <taxon>Actinomycetota</taxon>
        <taxon>Actinomycetes</taxon>
        <taxon>Kitasatosporales</taxon>
        <taxon>Streptomycetaceae</taxon>
        <taxon>Wenjunlia</taxon>
    </lineage>
</organism>
<dbReference type="CDD" id="cd06170">
    <property type="entry name" value="LuxR_C_like"/>
    <property type="match status" value="1"/>
</dbReference>
<keyword evidence="2" id="KW-0238">DNA-binding</keyword>
<accession>A0A917ZTH5</accession>
<evidence type="ECO:0000259" key="4">
    <source>
        <dbReference type="PROSITE" id="PS50043"/>
    </source>
</evidence>
<dbReference type="PROSITE" id="PS50043">
    <property type="entry name" value="HTH_LUXR_2"/>
    <property type="match status" value="1"/>
</dbReference>
<dbReference type="Pfam" id="PF00989">
    <property type="entry name" value="PAS"/>
    <property type="match status" value="1"/>
</dbReference>
<dbReference type="InterPro" id="IPR035965">
    <property type="entry name" value="PAS-like_dom_sf"/>
</dbReference>
<comment type="caution">
    <text evidence="6">The sequence shown here is derived from an EMBL/GenBank/DDBJ whole genome shotgun (WGS) entry which is preliminary data.</text>
</comment>
<keyword evidence="7" id="KW-1185">Reference proteome</keyword>
<evidence type="ECO:0000313" key="7">
    <source>
        <dbReference type="Proteomes" id="UP000641932"/>
    </source>
</evidence>
<evidence type="ECO:0000256" key="3">
    <source>
        <dbReference type="ARBA" id="ARBA00023163"/>
    </source>
</evidence>
<dbReference type="InterPro" id="IPR000792">
    <property type="entry name" value="Tscrpt_reg_LuxR_C"/>
</dbReference>
<keyword evidence="3" id="KW-0804">Transcription</keyword>
<keyword evidence="1" id="KW-0805">Transcription regulation</keyword>
<sequence>MADGPAAGTATLGPDLRILAVDSSFIRYFGRSSAELCGLNLYELLHPSSLPVLREHFLRLRDGRRSRFTQHVLARGSRDEVFPGVLTGVPVQGRSDQRSAVIVLVKPDGRVADEPPSTRHRILLSPVEARILEGVAEGTSTVQMAAKLYLSRQGVEYHVASLFRKMKAPNRAALVSRAHSVGMLTVGAWPPRVVPDYVK</sequence>
<gene>
    <name evidence="6" type="ORF">GCM10012280_40900</name>
</gene>
<evidence type="ECO:0000256" key="1">
    <source>
        <dbReference type="ARBA" id="ARBA00023015"/>
    </source>
</evidence>
<evidence type="ECO:0000259" key="5">
    <source>
        <dbReference type="PROSITE" id="PS50112"/>
    </source>
</evidence>
<dbReference type="PANTHER" id="PTHR44688:SF16">
    <property type="entry name" value="DNA-BINDING TRANSCRIPTIONAL ACTIVATOR DEVR_DOSR"/>
    <property type="match status" value="1"/>
</dbReference>
<dbReference type="SUPFAM" id="SSF55785">
    <property type="entry name" value="PYP-like sensor domain (PAS domain)"/>
    <property type="match status" value="1"/>
</dbReference>
<dbReference type="SUPFAM" id="SSF46894">
    <property type="entry name" value="C-terminal effector domain of the bipartite response regulators"/>
    <property type="match status" value="1"/>
</dbReference>
<dbReference type="SMART" id="SM00091">
    <property type="entry name" value="PAS"/>
    <property type="match status" value="1"/>
</dbReference>
<dbReference type="InterPro" id="IPR000014">
    <property type="entry name" value="PAS"/>
</dbReference>
<dbReference type="InterPro" id="IPR016032">
    <property type="entry name" value="Sig_transdc_resp-reg_C-effctor"/>
</dbReference>
<feature type="domain" description="HTH luxR-type" evidence="4">
    <location>
        <begin position="117"/>
        <end position="182"/>
    </location>
</feature>